<reference evidence="2" key="1">
    <citation type="submission" date="2018-11" db="EMBL/GenBank/DDBJ databases">
        <authorList>
            <consortium name="Pathogen Informatics"/>
        </authorList>
    </citation>
    <scope>NUCLEOTIDE SEQUENCE</scope>
</reference>
<accession>A0A448WVY2</accession>
<keyword evidence="1" id="KW-1133">Transmembrane helix</keyword>
<evidence type="ECO:0000313" key="3">
    <source>
        <dbReference type="Proteomes" id="UP000784294"/>
    </source>
</evidence>
<gene>
    <name evidence="2" type="ORF">PXEA_LOCUS14901</name>
</gene>
<organism evidence="2 3">
    <name type="scientific">Protopolystoma xenopodis</name>
    <dbReference type="NCBI Taxonomy" id="117903"/>
    <lineage>
        <taxon>Eukaryota</taxon>
        <taxon>Metazoa</taxon>
        <taxon>Spiralia</taxon>
        <taxon>Lophotrochozoa</taxon>
        <taxon>Platyhelminthes</taxon>
        <taxon>Monogenea</taxon>
        <taxon>Polyopisthocotylea</taxon>
        <taxon>Polystomatidea</taxon>
        <taxon>Polystomatidae</taxon>
        <taxon>Protopolystoma</taxon>
    </lineage>
</organism>
<keyword evidence="1" id="KW-0812">Transmembrane</keyword>
<comment type="caution">
    <text evidence="2">The sequence shown here is derived from an EMBL/GenBank/DDBJ whole genome shotgun (WGS) entry which is preliminary data.</text>
</comment>
<dbReference type="Proteomes" id="UP000784294">
    <property type="component" value="Unassembled WGS sequence"/>
</dbReference>
<name>A0A448WVY2_9PLAT</name>
<sequence length="155" mass="17204">MTDCKRADTIQLNKAVLVLPWPQCMYECRRNKTDPITGTHSASGVGNCHVSRRQRYTHSRRLYANVHIFAAAQLLGSLIEATAHLSLLIRSRPISRLTRWKRLKCYAYATISQLDGYACLSDVSLFGGCAENCWSVSNSCASNHAPHPPTLSGLL</sequence>
<proteinExistence type="predicted"/>
<evidence type="ECO:0000313" key="2">
    <source>
        <dbReference type="EMBL" id="VEL21461.1"/>
    </source>
</evidence>
<feature type="transmembrane region" description="Helical" evidence="1">
    <location>
        <begin position="62"/>
        <end position="89"/>
    </location>
</feature>
<keyword evidence="3" id="KW-1185">Reference proteome</keyword>
<dbReference type="AlphaFoldDB" id="A0A448WVY2"/>
<keyword evidence="1" id="KW-0472">Membrane</keyword>
<protein>
    <submittedName>
        <fullName evidence="2">Uncharacterized protein</fullName>
    </submittedName>
</protein>
<evidence type="ECO:0000256" key="1">
    <source>
        <dbReference type="SAM" id="Phobius"/>
    </source>
</evidence>
<dbReference type="EMBL" id="CAAALY010051449">
    <property type="protein sequence ID" value="VEL21461.1"/>
    <property type="molecule type" value="Genomic_DNA"/>
</dbReference>